<protein>
    <submittedName>
        <fullName evidence="2">Uncharacterized protein</fullName>
    </submittedName>
</protein>
<dbReference type="AlphaFoldDB" id="A0A915KTE1"/>
<dbReference type="Proteomes" id="UP000887565">
    <property type="component" value="Unplaced"/>
</dbReference>
<sequence>MNYIETKGSVGIFYFGWIQKMKKGVTTPAEQANTCYPVVHNGDLIYTRVCINGTNNSELTLPCWYDIKAMNSFECNAGDNCRSN</sequence>
<keyword evidence="1" id="KW-1185">Reference proteome</keyword>
<dbReference type="WBParaSite" id="nRc.2.0.1.t40883-RA">
    <property type="protein sequence ID" value="nRc.2.0.1.t40883-RA"/>
    <property type="gene ID" value="nRc.2.0.1.g40883"/>
</dbReference>
<evidence type="ECO:0000313" key="1">
    <source>
        <dbReference type="Proteomes" id="UP000887565"/>
    </source>
</evidence>
<reference evidence="2" key="1">
    <citation type="submission" date="2022-11" db="UniProtKB">
        <authorList>
            <consortium name="WormBaseParasite"/>
        </authorList>
    </citation>
    <scope>IDENTIFICATION</scope>
</reference>
<accession>A0A915KTE1</accession>
<name>A0A915KTE1_ROMCU</name>
<evidence type="ECO:0000313" key="2">
    <source>
        <dbReference type="WBParaSite" id="nRc.2.0.1.t40883-RA"/>
    </source>
</evidence>
<organism evidence="1 2">
    <name type="scientific">Romanomermis culicivorax</name>
    <name type="common">Nematode worm</name>
    <dbReference type="NCBI Taxonomy" id="13658"/>
    <lineage>
        <taxon>Eukaryota</taxon>
        <taxon>Metazoa</taxon>
        <taxon>Ecdysozoa</taxon>
        <taxon>Nematoda</taxon>
        <taxon>Enoplea</taxon>
        <taxon>Dorylaimia</taxon>
        <taxon>Mermithida</taxon>
        <taxon>Mermithoidea</taxon>
        <taxon>Mermithidae</taxon>
        <taxon>Romanomermis</taxon>
    </lineage>
</organism>
<proteinExistence type="predicted"/>